<dbReference type="Proteomes" id="UP000725002">
    <property type="component" value="Unassembled WGS sequence"/>
</dbReference>
<proteinExistence type="predicted"/>
<comment type="caution">
    <text evidence="1">The sequence shown here is derived from an EMBL/GenBank/DDBJ whole genome shotgun (WGS) entry which is preliminary data.</text>
</comment>
<dbReference type="InterPro" id="IPR025345">
    <property type="entry name" value="DUF4249"/>
</dbReference>
<evidence type="ECO:0000313" key="2">
    <source>
        <dbReference type="Proteomes" id="UP000725002"/>
    </source>
</evidence>
<accession>A0A940IJU6</accession>
<reference evidence="1" key="1">
    <citation type="submission" date="2020-10" db="EMBL/GenBank/DDBJ databases">
        <authorList>
            <person name="Gilroy R."/>
        </authorList>
    </citation>
    <scope>NUCLEOTIDE SEQUENCE</scope>
    <source>
        <strain evidence="1">G3-8215</strain>
    </source>
</reference>
<dbReference type="Pfam" id="PF14054">
    <property type="entry name" value="DUF4249"/>
    <property type="match status" value="1"/>
</dbReference>
<dbReference type="EMBL" id="JADILV010000075">
    <property type="protein sequence ID" value="MBO8484478.1"/>
    <property type="molecule type" value="Genomic_DNA"/>
</dbReference>
<sequence length="291" mass="32813">MTERQRHIMLAVTAVSLLVCSCEPKWKAEGTVYQPQIAVEGWIDEGLFANVILTQSMRFNYEDDSDNVELADIPIRWAKVTVSDGENEEILVGRMDSRYFPPFIYTGSRLRGEAGRKYILKVEYSGRTLTAETTIPEPVPIEDIGIETSEESDTLYSVNITFLDDPGQKNYYKVFTRVTPGDTRYLPSFMGTVSDEAISSDHKGKISVNRALKQLDVDGYTPFFKRGDTVEVKFTQIPEEGFRFWSDYEDALTSGDNIFFPNTVNVRSNISGGLGIWCGYGTDVRTVIIPK</sequence>
<gene>
    <name evidence="1" type="ORF">IAB75_10275</name>
</gene>
<evidence type="ECO:0000313" key="1">
    <source>
        <dbReference type="EMBL" id="MBO8484478.1"/>
    </source>
</evidence>
<name>A0A940IJU6_9BACT</name>
<reference evidence="1" key="2">
    <citation type="journal article" date="2021" name="PeerJ">
        <title>Extensive microbial diversity within the chicken gut microbiome revealed by metagenomics and culture.</title>
        <authorList>
            <person name="Gilroy R."/>
            <person name="Ravi A."/>
            <person name="Getino M."/>
            <person name="Pursley I."/>
            <person name="Horton D.L."/>
            <person name="Alikhan N.F."/>
            <person name="Baker D."/>
            <person name="Gharbi K."/>
            <person name="Hall N."/>
            <person name="Watson M."/>
            <person name="Adriaenssens E.M."/>
            <person name="Foster-Nyarko E."/>
            <person name="Jarju S."/>
            <person name="Secka A."/>
            <person name="Antonio M."/>
            <person name="Oren A."/>
            <person name="Chaudhuri R.R."/>
            <person name="La Ragione R."/>
            <person name="Hildebrand F."/>
            <person name="Pallen M.J."/>
        </authorList>
    </citation>
    <scope>NUCLEOTIDE SEQUENCE</scope>
    <source>
        <strain evidence="1">G3-8215</strain>
    </source>
</reference>
<protein>
    <submittedName>
        <fullName evidence="1">DUF4249 domain-containing protein</fullName>
    </submittedName>
</protein>
<dbReference type="AlphaFoldDB" id="A0A940IJU6"/>
<organism evidence="1 2">
    <name type="scientific">Candidatus Cryptobacteroides avicola</name>
    <dbReference type="NCBI Taxonomy" id="2840757"/>
    <lineage>
        <taxon>Bacteria</taxon>
        <taxon>Pseudomonadati</taxon>
        <taxon>Bacteroidota</taxon>
        <taxon>Bacteroidia</taxon>
        <taxon>Bacteroidales</taxon>
        <taxon>Candidatus Cryptobacteroides</taxon>
    </lineage>
</organism>
<dbReference type="PROSITE" id="PS51257">
    <property type="entry name" value="PROKAR_LIPOPROTEIN"/>
    <property type="match status" value="1"/>
</dbReference>